<dbReference type="PANTHER" id="PTHR30294">
    <property type="entry name" value="MEMBRANE COMPONENT OF ABC TRANSPORTER YHHJ-RELATED"/>
    <property type="match status" value="1"/>
</dbReference>
<evidence type="ECO:0000256" key="1">
    <source>
        <dbReference type="ARBA" id="ARBA00004651"/>
    </source>
</evidence>
<dbReference type="Proteomes" id="UP000199050">
    <property type="component" value="Unassembled WGS sequence"/>
</dbReference>
<dbReference type="InterPro" id="IPR051449">
    <property type="entry name" value="ABC-2_transporter_component"/>
</dbReference>
<proteinExistence type="predicted"/>
<evidence type="ECO:0000259" key="7">
    <source>
        <dbReference type="Pfam" id="PF12698"/>
    </source>
</evidence>
<reference evidence="9" key="1">
    <citation type="submission" date="2016-10" db="EMBL/GenBank/DDBJ databases">
        <authorList>
            <person name="Varghese N."/>
            <person name="Submissions S."/>
        </authorList>
    </citation>
    <scope>NUCLEOTIDE SEQUENCE [LARGE SCALE GENOMIC DNA]</scope>
    <source>
        <strain evidence="9">CGMCC 1.11012</strain>
    </source>
</reference>
<comment type="subcellular location">
    <subcellularLocation>
        <location evidence="1">Cell membrane</location>
        <topology evidence="1">Multi-pass membrane protein</topology>
    </subcellularLocation>
</comment>
<gene>
    <name evidence="8" type="ORF">SAMN05216192_1156</name>
</gene>
<feature type="transmembrane region" description="Helical" evidence="6">
    <location>
        <begin position="255"/>
        <end position="279"/>
    </location>
</feature>
<evidence type="ECO:0000256" key="4">
    <source>
        <dbReference type="ARBA" id="ARBA00022989"/>
    </source>
</evidence>
<feature type="transmembrane region" description="Helical" evidence="6">
    <location>
        <begin position="205"/>
        <end position="225"/>
    </location>
</feature>
<dbReference type="STRING" id="1174501.SAMN05216192_1156"/>
<keyword evidence="9" id="KW-1185">Reference proteome</keyword>
<dbReference type="Pfam" id="PF12698">
    <property type="entry name" value="ABC2_membrane_3"/>
    <property type="match status" value="1"/>
</dbReference>
<feature type="transmembrane region" description="Helical" evidence="6">
    <location>
        <begin position="361"/>
        <end position="380"/>
    </location>
</feature>
<feature type="transmembrane region" description="Helical" evidence="6">
    <location>
        <begin position="20"/>
        <end position="42"/>
    </location>
</feature>
<evidence type="ECO:0000313" key="9">
    <source>
        <dbReference type="Proteomes" id="UP000199050"/>
    </source>
</evidence>
<keyword evidence="5 6" id="KW-0472">Membrane</keyword>
<evidence type="ECO:0000313" key="8">
    <source>
        <dbReference type="EMBL" id="SDJ30554.1"/>
    </source>
</evidence>
<dbReference type="AlphaFoldDB" id="A0A1G8SMZ9"/>
<name>A0A1G8SMZ9_9BACL</name>
<dbReference type="GO" id="GO:0005886">
    <property type="term" value="C:plasma membrane"/>
    <property type="evidence" value="ECO:0007669"/>
    <property type="project" value="UniProtKB-SubCell"/>
</dbReference>
<organism evidence="8 9">
    <name type="scientific">Paenibacillus typhae</name>
    <dbReference type="NCBI Taxonomy" id="1174501"/>
    <lineage>
        <taxon>Bacteria</taxon>
        <taxon>Bacillati</taxon>
        <taxon>Bacillota</taxon>
        <taxon>Bacilli</taxon>
        <taxon>Bacillales</taxon>
        <taxon>Paenibacillaceae</taxon>
        <taxon>Paenibacillus</taxon>
    </lineage>
</organism>
<feature type="transmembrane region" description="Helical" evidence="6">
    <location>
        <begin position="300"/>
        <end position="326"/>
    </location>
</feature>
<keyword evidence="2" id="KW-1003">Cell membrane</keyword>
<dbReference type="OrthoDB" id="9768837at2"/>
<dbReference type="EMBL" id="FNDX01000015">
    <property type="protein sequence ID" value="SDJ30554.1"/>
    <property type="molecule type" value="Genomic_DNA"/>
</dbReference>
<evidence type="ECO:0000256" key="3">
    <source>
        <dbReference type="ARBA" id="ARBA00022692"/>
    </source>
</evidence>
<feature type="transmembrane region" description="Helical" evidence="6">
    <location>
        <begin position="332"/>
        <end position="349"/>
    </location>
</feature>
<keyword evidence="4 6" id="KW-1133">Transmembrane helix</keyword>
<feature type="transmembrane region" description="Helical" evidence="6">
    <location>
        <begin position="386"/>
        <end position="409"/>
    </location>
</feature>
<protein>
    <submittedName>
        <fullName evidence="8">ABC-2 type transport system permease protein</fullName>
    </submittedName>
</protein>
<evidence type="ECO:0000256" key="6">
    <source>
        <dbReference type="SAM" id="Phobius"/>
    </source>
</evidence>
<evidence type="ECO:0000256" key="2">
    <source>
        <dbReference type="ARBA" id="ARBA00022475"/>
    </source>
</evidence>
<accession>A0A1G8SMZ9</accession>
<dbReference type="RefSeq" id="WP_090715094.1">
    <property type="nucleotide sequence ID" value="NZ_CBCSKY010000017.1"/>
</dbReference>
<dbReference type="PANTHER" id="PTHR30294:SF29">
    <property type="entry name" value="MULTIDRUG ABC TRANSPORTER PERMEASE YBHS-RELATED"/>
    <property type="match status" value="1"/>
</dbReference>
<dbReference type="GO" id="GO:0140359">
    <property type="term" value="F:ABC-type transporter activity"/>
    <property type="evidence" value="ECO:0007669"/>
    <property type="project" value="InterPro"/>
</dbReference>
<keyword evidence="3 6" id="KW-0812">Transmembrane</keyword>
<evidence type="ECO:0000256" key="5">
    <source>
        <dbReference type="ARBA" id="ARBA00023136"/>
    </source>
</evidence>
<sequence>MNKMGTIIGFTFKNKVKTKAFLITTLIMVILLSIGMNIPYFIKVFKGEDKADGGNRSQIAVIAEPGNPAAELLLSSAAPAAPADQEEDTFAVTFASYPSADDAALKEGMDKGDIEGYLTFGEASGEGLPPVTYHSEDGELDGELQTYLQSALQAVNTQLIVGDKLTDSQVAAMYAPVTIATQELSAGGTQGGEEAEQTAATINYVVVYVLLILFFMSIMMTGNMISAEVTSEKSSRIMEILITSASPLTQMFGKVIGIFLVGLMQIAIIALSVTANLMLPHNSGILADFELDLSQLSIGLLVYGLILYILGYFLYALIYAAVGSIVSRTEDLGQAVMPIMMIGFVNFYVPLFSIWSPDTTLIKVASFIPFTSPLSMLLRIGVGQVAFWEIAVSLVILLVTTFVFGWLAAKIYRTGVLMYGKRPSIKEIRKAMKAYKI</sequence>
<feature type="domain" description="ABC-2 type transporter transmembrane" evidence="7">
    <location>
        <begin position="19"/>
        <end position="409"/>
    </location>
</feature>
<dbReference type="InterPro" id="IPR013525">
    <property type="entry name" value="ABC2_TM"/>
</dbReference>